<organism evidence="2 3">
    <name type="scientific">Perkinsus chesapeaki</name>
    <name type="common">Clam parasite</name>
    <name type="synonym">Perkinsus andrewsi</name>
    <dbReference type="NCBI Taxonomy" id="330153"/>
    <lineage>
        <taxon>Eukaryota</taxon>
        <taxon>Sar</taxon>
        <taxon>Alveolata</taxon>
        <taxon>Perkinsozoa</taxon>
        <taxon>Perkinsea</taxon>
        <taxon>Perkinsida</taxon>
        <taxon>Perkinsidae</taxon>
        <taxon>Perkinsus</taxon>
    </lineage>
</organism>
<feature type="transmembrane region" description="Helical" evidence="1">
    <location>
        <begin position="192"/>
        <end position="210"/>
    </location>
</feature>
<keyword evidence="1" id="KW-0472">Membrane</keyword>
<keyword evidence="3" id="KW-1185">Reference proteome</keyword>
<sequence length="403" mass="44005">ALPVPIFYKGMTGHSVKVYQDDIATSSEETIDRGVVNEQMQHGISIKTFFFTCCNTLISQALSVPFMFTTAGWVAFITQALAAVLAFICIQLVRIALRNERVVDYAEQKGIPPFEREYTFLGEFCAGSLGRVGMTLLIFIEYFTGLATNLAAIGLCAELLLSSVRAEVWIVIFAGLTLALILVPWLREISAVLGGLAVIGIVGSMVTWVGSAFAISPTSHFVENFPPREPLLVNLVTAFSLSMWTSADVPSLPPYLGAVKGTTNRRISVTLILCLTLSVVYVYIIGMAGMQVCDGVCHDFYPGSLAGMFPALIPTWLVYSLYIFLLVRMFVIMPILMVPLMVSSETIVGSVLAKSTTTSKLMRFKYWRFIVRCLIMICGALGAILAKAQLAYFQAIASTILTS</sequence>
<feature type="non-terminal residue" evidence="2">
    <location>
        <position position="403"/>
    </location>
</feature>
<gene>
    <name evidence="2" type="ORF">FOL47_001404</name>
</gene>
<accession>A0A7J6KST6</accession>
<comment type="caution">
    <text evidence="2">The sequence shown here is derived from an EMBL/GenBank/DDBJ whole genome shotgun (WGS) entry which is preliminary data.</text>
</comment>
<protein>
    <recommendedName>
        <fullName evidence="4">Solute carrier 38 member</fullName>
    </recommendedName>
</protein>
<dbReference type="OrthoDB" id="426482at2759"/>
<reference evidence="2 3" key="1">
    <citation type="submission" date="2020-04" db="EMBL/GenBank/DDBJ databases">
        <title>Perkinsus chesapeaki whole genome sequence.</title>
        <authorList>
            <person name="Bogema D.R."/>
        </authorList>
    </citation>
    <scope>NUCLEOTIDE SEQUENCE [LARGE SCALE GENOMIC DNA]</scope>
    <source>
        <strain evidence="2">ATCC PRA-425</strain>
    </source>
</reference>
<dbReference type="EMBL" id="JAAPAO010001328">
    <property type="protein sequence ID" value="KAF4650157.1"/>
    <property type="molecule type" value="Genomic_DNA"/>
</dbReference>
<keyword evidence="1" id="KW-1133">Transmembrane helix</keyword>
<keyword evidence="1" id="KW-0812">Transmembrane</keyword>
<feature type="transmembrane region" description="Helical" evidence="1">
    <location>
        <begin position="267"/>
        <end position="288"/>
    </location>
</feature>
<feature type="non-terminal residue" evidence="2">
    <location>
        <position position="1"/>
    </location>
</feature>
<proteinExistence type="predicted"/>
<feature type="transmembrane region" description="Helical" evidence="1">
    <location>
        <begin position="300"/>
        <end position="319"/>
    </location>
</feature>
<dbReference type="Proteomes" id="UP000591131">
    <property type="component" value="Unassembled WGS sequence"/>
</dbReference>
<feature type="transmembrane region" description="Helical" evidence="1">
    <location>
        <begin position="369"/>
        <end position="393"/>
    </location>
</feature>
<feature type="transmembrane region" description="Helical" evidence="1">
    <location>
        <begin position="168"/>
        <end position="186"/>
    </location>
</feature>
<evidence type="ECO:0000313" key="3">
    <source>
        <dbReference type="Proteomes" id="UP000591131"/>
    </source>
</evidence>
<evidence type="ECO:0000256" key="1">
    <source>
        <dbReference type="SAM" id="Phobius"/>
    </source>
</evidence>
<evidence type="ECO:0000313" key="2">
    <source>
        <dbReference type="EMBL" id="KAF4650157.1"/>
    </source>
</evidence>
<feature type="transmembrane region" description="Helical" evidence="1">
    <location>
        <begin position="231"/>
        <end position="247"/>
    </location>
</feature>
<name>A0A7J6KST6_PERCH</name>
<evidence type="ECO:0008006" key="4">
    <source>
        <dbReference type="Google" id="ProtNLM"/>
    </source>
</evidence>
<dbReference type="AlphaFoldDB" id="A0A7J6KST6"/>
<feature type="transmembrane region" description="Helical" evidence="1">
    <location>
        <begin position="74"/>
        <end position="97"/>
    </location>
</feature>